<dbReference type="Proteomes" id="UP001162162">
    <property type="component" value="Unassembled WGS sequence"/>
</dbReference>
<evidence type="ECO:0000256" key="1">
    <source>
        <dbReference type="SAM" id="MobiDB-lite"/>
    </source>
</evidence>
<feature type="region of interest" description="Disordered" evidence="1">
    <location>
        <begin position="137"/>
        <end position="176"/>
    </location>
</feature>
<dbReference type="EMBL" id="JAPWTK010000112">
    <property type="protein sequence ID" value="KAJ8949715.1"/>
    <property type="molecule type" value="Genomic_DNA"/>
</dbReference>
<proteinExistence type="predicted"/>
<gene>
    <name evidence="2" type="ORF">NQ318_013584</name>
</gene>
<sequence>MSDSKLIGGAEMEPNVPQSGDDELEGPRDMFIQSQQLATSSNSGAVQPKKRKTEQYSANGGVEANSGGELCLVDQVFSVAATNGHNHSLNPSTSNATATSSSAADLSHASPGVGSQQPFVRASTIKLVDTYQRCGQKRKTWSPEGNGNSCGEVVPSTDCTTTTTTAHSKVTAAPGG</sequence>
<evidence type="ECO:0000313" key="3">
    <source>
        <dbReference type="Proteomes" id="UP001162162"/>
    </source>
</evidence>
<protein>
    <submittedName>
        <fullName evidence="2">Uncharacterized protein</fullName>
    </submittedName>
</protein>
<dbReference type="AlphaFoldDB" id="A0AAV8YEW1"/>
<reference evidence="2" key="1">
    <citation type="journal article" date="2023" name="Insect Mol. Biol.">
        <title>Genome sequencing provides insights into the evolution of gene families encoding plant cell wall-degrading enzymes in longhorned beetles.</title>
        <authorList>
            <person name="Shin N.R."/>
            <person name="Okamura Y."/>
            <person name="Kirsch R."/>
            <person name="Pauchet Y."/>
        </authorList>
    </citation>
    <scope>NUCLEOTIDE SEQUENCE</scope>
    <source>
        <strain evidence="2">AMC_N1</strain>
    </source>
</reference>
<comment type="caution">
    <text evidence="2">The sequence shown here is derived from an EMBL/GenBank/DDBJ whole genome shotgun (WGS) entry which is preliminary data.</text>
</comment>
<name>A0AAV8YEW1_9CUCU</name>
<feature type="compositionally biased region" description="Low complexity" evidence="1">
    <location>
        <begin position="88"/>
        <end position="111"/>
    </location>
</feature>
<feature type="compositionally biased region" description="Polar residues" evidence="1">
    <location>
        <begin position="32"/>
        <end position="45"/>
    </location>
</feature>
<organism evidence="2 3">
    <name type="scientific">Aromia moschata</name>
    <dbReference type="NCBI Taxonomy" id="1265417"/>
    <lineage>
        <taxon>Eukaryota</taxon>
        <taxon>Metazoa</taxon>
        <taxon>Ecdysozoa</taxon>
        <taxon>Arthropoda</taxon>
        <taxon>Hexapoda</taxon>
        <taxon>Insecta</taxon>
        <taxon>Pterygota</taxon>
        <taxon>Neoptera</taxon>
        <taxon>Endopterygota</taxon>
        <taxon>Coleoptera</taxon>
        <taxon>Polyphaga</taxon>
        <taxon>Cucujiformia</taxon>
        <taxon>Chrysomeloidea</taxon>
        <taxon>Cerambycidae</taxon>
        <taxon>Cerambycinae</taxon>
        <taxon>Callichromatini</taxon>
        <taxon>Aromia</taxon>
    </lineage>
</organism>
<evidence type="ECO:0000313" key="2">
    <source>
        <dbReference type="EMBL" id="KAJ8949715.1"/>
    </source>
</evidence>
<feature type="region of interest" description="Disordered" evidence="1">
    <location>
        <begin position="83"/>
        <end position="117"/>
    </location>
</feature>
<accession>A0AAV8YEW1</accession>
<keyword evidence="3" id="KW-1185">Reference proteome</keyword>
<feature type="region of interest" description="Disordered" evidence="1">
    <location>
        <begin position="1"/>
        <end position="66"/>
    </location>
</feature>